<feature type="region of interest" description="Disordered" evidence="2">
    <location>
        <begin position="24"/>
        <end position="52"/>
    </location>
</feature>
<reference evidence="3 4" key="1">
    <citation type="submission" date="2018-09" db="EMBL/GenBank/DDBJ databases">
        <title>Genome sequencing of strain 2DFW10M-5.</title>
        <authorList>
            <person name="Heo J."/>
            <person name="Kim S.-J."/>
            <person name="Kwon S.-W."/>
        </authorList>
    </citation>
    <scope>NUCLEOTIDE SEQUENCE [LARGE SCALE GENOMIC DNA]</scope>
    <source>
        <strain evidence="3 4">2DFW10M-5</strain>
    </source>
</reference>
<dbReference type="PANTHER" id="PTHR30289">
    <property type="entry name" value="UNCHARACTERIZED PROTEIN YBCL-RELATED"/>
    <property type="match status" value="1"/>
</dbReference>
<proteinExistence type="inferred from homology"/>
<evidence type="ECO:0000313" key="4">
    <source>
        <dbReference type="Proteomes" id="UP000275069"/>
    </source>
</evidence>
<dbReference type="SUPFAM" id="SSF49777">
    <property type="entry name" value="PEBP-like"/>
    <property type="match status" value="1"/>
</dbReference>
<organism evidence="3 4">
    <name type="scientific">Gryllotalpicola protaetiae</name>
    <dbReference type="NCBI Taxonomy" id="2419771"/>
    <lineage>
        <taxon>Bacteria</taxon>
        <taxon>Bacillati</taxon>
        <taxon>Actinomycetota</taxon>
        <taxon>Actinomycetes</taxon>
        <taxon>Micrococcales</taxon>
        <taxon>Microbacteriaceae</taxon>
        <taxon>Gryllotalpicola</taxon>
    </lineage>
</organism>
<dbReference type="RefSeq" id="WP_120789215.1">
    <property type="nucleotide sequence ID" value="NZ_CP032624.1"/>
</dbReference>
<gene>
    <name evidence="3" type="ORF">D7I44_09140</name>
</gene>
<dbReference type="InterPro" id="IPR036610">
    <property type="entry name" value="PEBP-like_sf"/>
</dbReference>
<dbReference type="Pfam" id="PF01161">
    <property type="entry name" value="PBP"/>
    <property type="match status" value="1"/>
</dbReference>
<dbReference type="NCBIfam" id="TIGR00481">
    <property type="entry name" value="YbhB/YbcL family Raf kinase inhibitor-like protein"/>
    <property type="match status" value="1"/>
</dbReference>
<dbReference type="OrthoDB" id="9797506at2"/>
<dbReference type="PANTHER" id="PTHR30289:SF1">
    <property type="entry name" value="PEBP (PHOSPHATIDYLETHANOLAMINE-BINDING PROTEIN) FAMILY PROTEIN"/>
    <property type="match status" value="1"/>
</dbReference>
<dbReference type="AlphaFoldDB" id="A0A387BMQ7"/>
<evidence type="ECO:0000256" key="1">
    <source>
        <dbReference type="ARBA" id="ARBA00007120"/>
    </source>
</evidence>
<keyword evidence="4" id="KW-1185">Reference proteome</keyword>
<dbReference type="CDD" id="cd00865">
    <property type="entry name" value="PEBP_bact_arch"/>
    <property type="match status" value="1"/>
</dbReference>
<name>A0A387BMQ7_9MICO</name>
<evidence type="ECO:0000313" key="3">
    <source>
        <dbReference type="EMBL" id="AYG03682.1"/>
    </source>
</evidence>
<dbReference type="Gene3D" id="3.90.280.10">
    <property type="entry name" value="PEBP-like"/>
    <property type="match status" value="1"/>
</dbReference>
<dbReference type="KEGG" id="gry:D7I44_09140"/>
<accession>A0A387BMQ7</accession>
<dbReference type="Proteomes" id="UP000275069">
    <property type="component" value="Chromosome"/>
</dbReference>
<evidence type="ECO:0000256" key="2">
    <source>
        <dbReference type="SAM" id="MobiDB-lite"/>
    </source>
</evidence>
<sequence length="183" mass="19488">MTENWHDPYAELAQLRDFGSFSVTSSSVDHGQPIPAVHRSPGQGGSSISPQLSWAGFPAETKSFAVTQFDPDAPTTSGFWHWAVFNIPANVTELPENAGVLGGANLPAGAVMLRNELGERAYTGAEPPAGTGTHRYFTVVHAVDVDALDIPLDASPAILGFNLHFHTLARAILVPTATAEDWQ</sequence>
<dbReference type="InterPro" id="IPR005247">
    <property type="entry name" value="YbhB_YbcL/LppC-like"/>
</dbReference>
<dbReference type="InterPro" id="IPR008914">
    <property type="entry name" value="PEBP"/>
</dbReference>
<comment type="similarity">
    <text evidence="1">Belongs to the UPF0098 family.</text>
</comment>
<protein>
    <submittedName>
        <fullName evidence="3">YbhB/YbcL family Raf kinase inhibitor-like protein</fullName>
    </submittedName>
</protein>
<dbReference type="EMBL" id="CP032624">
    <property type="protein sequence ID" value="AYG03682.1"/>
    <property type="molecule type" value="Genomic_DNA"/>
</dbReference>